<dbReference type="InterPro" id="IPR013766">
    <property type="entry name" value="Thioredoxin_domain"/>
</dbReference>
<dbReference type="FunFam" id="3.40.30.10:FF:000013">
    <property type="entry name" value="Blast:Protein SCO1 homolog, mitochondrial"/>
    <property type="match status" value="1"/>
</dbReference>
<keyword evidence="3" id="KW-0479">Metal-binding</keyword>
<dbReference type="EMBL" id="CABPSL010000001">
    <property type="protein sequence ID" value="VVD68807.1"/>
    <property type="molecule type" value="Genomic_DNA"/>
</dbReference>
<dbReference type="Pfam" id="PF02630">
    <property type="entry name" value="SCO1-SenC"/>
    <property type="match status" value="1"/>
</dbReference>
<dbReference type="PROSITE" id="PS51352">
    <property type="entry name" value="THIOREDOXIN_2"/>
    <property type="match status" value="1"/>
</dbReference>
<feature type="binding site" evidence="3">
    <location>
        <position position="108"/>
    </location>
    <ligand>
        <name>Cu cation</name>
        <dbReference type="ChEBI" id="CHEBI:23378"/>
    </ligand>
</feature>
<feature type="binding site" evidence="3">
    <location>
        <position position="104"/>
    </location>
    <ligand>
        <name>Cu cation</name>
        <dbReference type="ChEBI" id="CHEBI:23378"/>
    </ligand>
</feature>
<evidence type="ECO:0000313" key="7">
    <source>
        <dbReference type="Proteomes" id="UP000384354"/>
    </source>
</evidence>
<evidence type="ECO:0000256" key="2">
    <source>
        <dbReference type="ARBA" id="ARBA00023008"/>
    </source>
</evidence>
<dbReference type="GO" id="GO:0046872">
    <property type="term" value="F:metal ion binding"/>
    <property type="evidence" value="ECO:0007669"/>
    <property type="project" value="UniProtKB-KW"/>
</dbReference>
<dbReference type="PANTHER" id="PTHR12151">
    <property type="entry name" value="ELECTRON TRANSPORT PROTIN SCO1/SENC FAMILY MEMBER"/>
    <property type="match status" value="1"/>
</dbReference>
<feature type="domain" description="Thioredoxin" evidence="5">
    <location>
        <begin position="66"/>
        <end position="229"/>
    </location>
</feature>
<evidence type="ECO:0000256" key="4">
    <source>
        <dbReference type="PIRSR" id="PIRSR603782-2"/>
    </source>
</evidence>
<dbReference type="InterPro" id="IPR003782">
    <property type="entry name" value="SCO1/SenC"/>
</dbReference>
<keyword evidence="2 3" id="KW-0186">Copper</keyword>
<evidence type="ECO:0000256" key="1">
    <source>
        <dbReference type="ARBA" id="ARBA00010996"/>
    </source>
</evidence>
<dbReference type="CDD" id="cd02968">
    <property type="entry name" value="SCO"/>
    <property type="match status" value="1"/>
</dbReference>
<dbReference type="Gene3D" id="3.40.30.10">
    <property type="entry name" value="Glutaredoxin"/>
    <property type="match status" value="1"/>
</dbReference>
<proteinExistence type="inferred from homology"/>
<organism evidence="6 7">
    <name type="scientific">Pandoraea cepalis</name>
    <dbReference type="NCBI Taxonomy" id="2508294"/>
    <lineage>
        <taxon>Bacteria</taxon>
        <taxon>Pseudomonadati</taxon>
        <taxon>Pseudomonadota</taxon>
        <taxon>Betaproteobacteria</taxon>
        <taxon>Burkholderiales</taxon>
        <taxon>Burkholderiaceae</taxon>
        <taxon>Pandoraea</taxon>
    </lineage>
</organism>
<feature type="binding site" evidence="3">
    <location>
        <position position="194"/>
    </location>
    <ligand>
        <name>Cu cation</name>
        <dbReference type="ChEBI" id="CHEBI:23378"/>
    </ligand>
</feature>
<dbReference type="AlphaFoldDB" id="A0A5E4RZS6"/>
<dbReference type="PANTHER" id="PTHR12151:SF25">
    <property type="entry name" value="LINALOOL DEHYDRATASE_ISOMERASE DOMAIN-CONTAINING PROTEIN"/>
    <property type="match status" value="1"/>
</dbReference>
<reference evidence="6 7" key="1">
    <citation type="submission" date="2019-08" db="EMBL/GenBank/DDBJ databases">
        <authorList>
            <person name="Peeters C."/>
        </authorList>
    </citation>
    <scope>NUCLEOTIDE SEQUENCE [LARGE SCALE GENOMIC DNA]</scope>
    <source>
        <strain evidence="6 7">LMG 31106</strain>
    </source>
</reference>
<dbReference type="InterPro" id="IPR036249">
    <property type="entry name" value="Thioredoxin-like_sf"/>
</dbReference>
<dbReference type="SUPFAM" id="SSF52833">
    <property type="entry name" value="Thioredoxin-like"/>
    <property type="match status" value="1"/>
</dbReference>
<keyword evidence="4" id="KW-1015">Disulfide bond</keyword>
<accession>A0A5E4RZS6</accession>
<protein>
    <submittedName>
        <fullName evidence="6">SCO1 protein</fullName>
    </submittedName>
</protein>
<name>A0A5E4RZS6_9BURK</name>
<evidence type="ECO:0000256" key="3">
    <source>
        <dbReference type="PIRSR" id="PIRSR603782-1"/>
    </source>
</evidence>
<sequence length="229" mass="25305">MTGALRYSWPARLLSLRDAFFHPFLGHSFMNLAVIWLRRALLLMGLTVLLAACGNDGPTFQSLDITGNKAFAQNFSLQDPQGKTRTLADYKGKAVVMFFGYTHCPDVCPTTMAQLNQVMQKLGPDAQRVQVVFVTVDPQRDTPELMGQYAPAFNPTFVGLRPADDAALKAVTQSFRVVVNKVEGSTPTNYTIDHTAGIYVFDPSGQLRLFMRPDESVDAMAKDLHTLLS</sequence>
<evidence type="ECO:0000259" key="5">
    <source>
        <dbReference type="PROSITE" id="PS51352"/>
    </source>
</evidence>
<gene>
    <name evidence="6" type="primary">ypmQ</name>
    <name evidence="6" type="ORF">PCE31106_00489</name>
</gene>
<feature type="disulfide bond" description="Redox-active" evidence="4">
    <location>
        <begin position="104"/>
        <end position="108"/>
    </location>
</feature>
<comment type="similarity">
    <text evidence="1">Belongs to the SCO1/2 family.</text>
</comment>
<dbReference type="Proteomes" id="UP000384354">
    <property type="component" value="Unassembled WGS sequence"/>
</dbReference>
<evidence type="ECO:0000313" key="6">
    <source>
        <dbReference type="EMBL" id="VVD68807.1"/>
    </source>
</evidence>